<dbReference type="Gene3D" id="2.130.10.10">
    <property type="entry name" value="YVTN repeat-like/Quinoprotein amine dehydrogenase"/>
    <property type="match status" value="2"/>
</dbReference>
<dbReference type="Pfam" id="PF10433">
    <property type="entry name" value="Beta-prop_RSE1_1st"/>
    <property type="match status" value="1"/>
</dbReference>
<dbReference type="KEGG" id="bbrx:BRETT_003155"/>
<dbReference type="InterPro" id="IPR015943">
    <property type="entry name" value="WD40/YVTN_repeat-like_dom_sf"/>
</dbReference>
<reference evidence="2" key="1">
    <citation type="submission" date="2020-10" db="EMBL/GenBank/DDBJ databases">
        <authorList>
            <person name="Palmer J.M."/>
        </authorList>
    </citation>
    <scope>NUCLEOTIDE SEQUENCE</scope>
    <source>
        <strain evidence="2">UCD 2041</strain>
    </source>
</reference>
<protein>
    <recommendedName>
        <fullName evidence="1">RSE1/DDB1/CPSF1 first beta-propeller domain-containing protein</fullName>
    </recommendedName>
</protein>
<dbReference type="Proteomes" id="UP000663131">
    <property type="component" value="Chromosome 9"/>
</dbReference>
<dbReference type="OrthoDB" id="4080238at2759"/>
<evidence type="ECO:0000313" key="2">
    <source>
        <dbReference type="EMBL" id="QOU22966.1"/>
    </source>
</evidence>
<reference evidence="2" key="2">
    <citation type="journal article" name="BMC Genomics">
        <title>New genome assemblies reveal patterns of domestication and adaptation across Brettanomyces (Dekkera) species.</title>
        <authorList>
            <person name="Roach M.J."/>
            <person name="Borneman A.R."/>
        </authorList>
    </citation>
    <scope>NUCLEOTIDE SEQUENCE</scope>
    <source>
        <strain evidence="2">UCD 2041</strain>
    </source>
</reference>
<proteinExistence type="predicted"/>
<dbReference type="InterPro" id="IPR050358">
    <property type="entry name" value="RSE1/DDB1/CFT1"/>
</dbReference>
<sequence>MDATRSAEKPIYYLRQTLFSSPLVSQFFHNFNVRITPCDDMRYQNTPTDVSKGIVEKRLMTPFLWQELTEPTESMDTFMDEGDDEIVEDLASDGKIADETQAPDITENHQNKQEILINRDTAKDDRYVYVDVEVHPTSIQLNRGKKFNLHCKILSAAILPGCLKSKGEDSLILILETRLLLIIRMHITNMGDLEPVIVQRLSLARDENNNKLTQLGFSVTCNNLGTFISVSAFSKVIKVYEVEYDIDGIPNILESMNILIDGIILKHCFLSSTTSAYAAMLCLTLDDSNILHLQLNELGLGNRHRSILIKSYTIALSVKFEMPDFIVPLPRTGGVLFIQRSQLSVKSLNFFFSREDFESQTLQYPLNLADTPATCYYIPKSKITCLRSEEYNDDSMIMDQVLISYKSHKMFLLDVFYMKRKCEWKLRFNKLFVQGAVYSFFSLEEITEQQYDLTYFNDDGVSVNKLISLVPRKNGKPGFGCSVLNEEKYGTNWHPLYDFTVVPSLYSRYCDFLTTEELWCLGRRFQKGSLFHLHVGLAATGNCISRLFENSSRLYKYEEQGEIFYIASSLNNSIVFRYSSSKFAEEYKSKDSSSPLDICNNLYVPKQTIHFGRLEHDRFIQVFSDGWRIGKFSCGTCFNVLKSSFRITLASSLDSFVALTYEKSVGNKLMVDIQCFKIDAENNTSPILLSLPNNIYGQPSMLEFVCFNSKIILFIGLTNGELISLCWNESMVRFSILDRLDLNTKPGICITPVIPYSLNTINKKMILITTIDGQCLVLEVDVHLKNVAIVSRLKLGHGPVNITRINKQKFILACGSLWKVDYGQCCYPTEIVEHGWSRRCYRDCVPIPQNSERMCEDFIEKAEMFLVLGRNGLNELFLSDFKSVQAEKIPLGVTGIKLEYYKHLRMFIVIPSATNSRNDDKLIFIDHKSRKMMSSNVAAINLFQEDEYPVSLFEWKVDSRSSNTKKHHLLLIGCKRSNYGSIKIVEVRKASGTVSLKILNSWKEDFPILALNQLNDSTIVYGCGNSLQIKKYDPVACHMAATVNIAKLLSNIKYITINQRSNLEEIIVNTEKDSFSRFLLRADGTVKALQSDFVSRRLAAKYVVHASASGDPLITIADKQYPNILSIKLTDYNAQGNSSAVKAQARIPYIPRILSCDFTPIWMKDYDRSIKNCTILGKFLSVGLAGEASLFTMVQGHTIEKLYEKERVQYENSSRQRFLTLQTFCPLDFGNNPFSEAGNINVVDADTCLSKTYLTENPDIAWLLHSSLV</sequence>
<name>A0A871RCM8_DEKBR</name>
<gene>
    <name evidence="2" type="ORF">BRETT_003155</name>
</gene>
<dbReference type="AlphaFoldDB" id="A0A871RCM8"/>
<dbReference type="PANTHER" id="PTHR10644">
    <property type="entry name" value="DNA REPAIR/RNA PROCESSING CPSF FAMILY"/>
    <property type="match status" value="1"/>
</dbReference>
<accession>A0A871RCM8</accession>
<dbReference type="InterPro" id="IPR018846">
    <property type="entry name" value="Beta-prop_RSE1/DDB1/CPSF1_1st"/>
</dbReference>
<evidence type="ECO:0000259" key="1">
    <source>
        <dbReference type="Pfam" id="PF10433"/>
    </source>
</evidence>
<evidence type="ECO:0000313" key="3">
    <source>
        <dbReference type="Proteomes" id="UP000663131"/>
    </source>
</evidence>
<feature type="domain" description="RSE1/DDB1/CPSF1 first beta-propeller" evidence="1">
    <location>
        <begin position="140"/>
        <end position="413"/>
    </location>
</feature>
<dbReference type="RefSeq" id="XP_041139459.1">
    <property type="nucleotide sequence ID" value="XM_041281668.1"/>
</dbReference>
<dbReference type="EMBL" id="CP063137">
    <property type="protein sequence ID" value="QOU22966.1"/>
    <property type="molecule type" value="Genomic_DNA"/>
</dbReference>
<dbReference type="GeneID" id="64575079"/>
<organism evidence="2 3">
    <name type="scientific">Dekkera bruxellensis</name>
    <name type="common">Brettanomyces custersii</name>
    <dbReference type="NCBI Taxonomy" id="5007"/>
    <lineage>
        <taxon>Eukaryota</taxon>
        <taxon>Fungi</taxon>
        <taxon>Dikarya</taxon>
        <taxon>Ascomycota</taxon>
        <taxon>Saccharomycotina</taxon>
        <taxon>Pichiomycetes</taxon>
        <taxon>Pichiales</taxon>
        <taxon>Pichiaceae</taxon>
        <taxon>Brettanomyces</taxon>
    </lineage>
</organism>